<accession>A0A0R0AWB0</accession>
<feature type="region of interest" description="Disordered" evidence="1">
    <location>
        <begin position="107"/>
        <end position="137"/>
    </location>
</feature>
<feature type="compositionally biased region" description="Basic and acidic residues" evidence="1">
    <location>
        <begin position="107"/>
        <end position="118"/>
    </location>
</feature>
<dbReference type="PANTHER" id="PTHR38593">
    <property type="entry name" value="BLR2558 PROTEIN"/>
    <property type="match status" value="1"/>
</dbReference>
<evidence type="ECO:0000256" key="1">
    <source>
        <dbReference type="SAM" id="MobiDB-lite"/>
    </source>
</evidence>
<sequence>MGLNRMRLRSGPVLFAALVAAGCGGPGSEASRTAPEVAPAPRPAVITGSGLGTPLQGDGQVLGMLAAFEQNEIDLARQAISRGVGGKSEDFAHGMVRDHERALADVRQRGAEESERSRAWRARGQATTASTGMEDEPNSYRNAFLKAATADYGDALKAMDAEWLPSAKGADTRAYLVASRTRLAEAFERAQAAVSTR</sequence>
<proteinExistence type="predicted"/>
<organism evidence="2 3">
    <name type="scientific">Stenotrophomonas panacihumi</name>
    <dbReference type="NCBI Taxonomy" id="676599"/>
    <lineage>
        <taxon>Bacteria</taxon>
        <taxon>Pseudomonadati</taxon>
        <taxon>Pseudomonadota</taxon>
        <taxon>Gammaproteobacteria</taxon>
        <taxon>Lysobacterales</taxon>
        <taxon>Lysobacteraceae</taxon>
        <taxon>Stenotrophomonas</taxon>
    </lineage>
</organism>
<dbReference type="STRING" id="676599.ARC20_04590"/>
<gene>
    <name evidence="2" type="ORF">ARC20_04590</name>
</gene>
<dbReference type="PANTHER" id="PTHR38593:SF1">
    <property type="entry name" value="BLR2558 PROTEIN"/>
    <property type="match status" value="1"/>
</dbReference>
<comment type="caution">
    <text evidence="2">The sequence shown here is derived from an EMBL/GenBank/DDBJ whole genome shotgun (WGS) entry which is preliminary data.</text>
</comment>
<reference evidence="2 3" key="1">
    <citation type="submission" date="2015-10" db="EMBL/GenBank/DDBJ databases">
        <title>Genome sequencing and analysis of members of genus Stenotrophomonas.</title>
        <authorList>
            <person name="Patil P.P."/>
            <person name="Midha S."/>
            <person name="Patil P.B."/>
        </authorList>
    </citation>
    <scope>NUCLEOTIDE SEQUENCE [LARGE SCALE GENOMIC DNA]</scope>
    <source>
        <strain evidence="2 3">JCM 16536</strain>
    </source>
</reference>
<dbReference type="EMBL" id="LLXU01000052">
    <property type="protein sequence ID" value="KRG46722.1"/>
    <property type="molecule type" value="Genomic_DNA"/>
</dbReference>
<evidence type="ECO:0000313" key="3">
    <source>
        <dbReference type="Proteomes" id="UP000051802"/>
    </source>
</evidence>
<keyword evidence="3" id="KW-1185">Reference proteome</keyword>
<protein>
    <submittedName>
        <fullName evidence="2">Uncharacterized protein</fullName>
    </submittedName>
</protein>
<evidence type="ECO:0000313" key="2">
    <source>
        <dbReference type="EMBL" id="KRG46722.1"/>
    </source>
</evidence>
<dbReference type="Proteomes" id="UP000051802">
    <property type="component" value="Unassembled WGS sequence"/>
</dbReference>
<dbReference type="PROSITE" id="PS51257">
    <property type="entry name" value="PROKAR_LIPOPROTEIN"/>
    <property type="match status" value="1"/>
</dbReference>
<dbReference type="AlphaFoldDB" id="A0A0R0AWB0"/>
<name>A0A0R0AWB0_9GAMM</name>